<name>A0A4R8T3C5_9PEZI</name>
<evidence type="ECO:0000256" key="1">
    <source>
        <dbReference type="SAM" id="SignalP"/>
    </source>
</evidence>
<keyword evidence="3" id="KW-1185">Reference proteome</keyword>
<protein>
    <submittedName>
        <fullName evidence="2">Uncharacterized protein</fullName>
    </submittedName>
</protein>
<reference evidence="2 3" key="1">
    <citation type="submission" date="2018-11" db="EMBL/GenBank/DDBJ databases">
        <title>Genome sequence and assembly of Colletotrichum sidae.</title>
        <authorList>
            <person name="Gan P."/>
            <person name="Shirasu K."/>
        </authorList>
    </citation>
    <scope>NUCLEOTIDE SEQUENCE [LARGE SCALE GENOMIC DNA]</scope>
    <source>
        <strain evidence="2 3">CBS 518.97</strain>
    </source>
</reference>
<dbReference type="AlphaFoldDB" id="A0A4R8T3C5"/>
<evidence type="ECO:0000313" key="2">
    <source>
        <dbReference type="EMBL" id="TEA11372.1"/>
    </source>
</evidence>
<dbReference type="Proteomes" id="UP000295604">
    <property type="component" value="Unassembled WGS sequence"/>
</dbReference>
<feature type="chain" id="PRO_5020807678" evidence="1">
    <location>
        <begin position="21"/>
        <end position="70"/>
    </location>
</feature>
<comment type="caution">
    <text evidence="2">The sequence shown here is derived from an EMBL/GenBank/DDBJ whole genome shotgun (WGS) entry which is preliminary data.</text>
</comment>
<evidence type="ECO:0000313" key="3">
    <source>
        <dbReference type="Proteomes" id="UP000295604"/>
    </source>
</evidence>
<sequence length="70" mass="7131">MHTFKLLSTVMCAFFTLATAAGTPSKCAQAGCVSGGLGNVVETLDCTEGSCSGKVGQACQLFPEKVVCPK</sequence>
<feature type="signal peptide" evidence="1">
    <location>
        <begin position="1"/>
        <end position="20"/>
    </location>
</feature>
<proteinExistence type="predicted"/>
<gene>
    <name evidence="2" type="ORF">C8034_v007598</name>
</gene>
<dbReference type="EMBL" id="QAPF01000341">
    <property type="protein sequence ID" value="TEA11372.1"/>
    <property type="molecule type" value="Genomic_DNA"/>
</dbReference>
<keyword evidence="1" id="KW-0732">Signal</keyword>
<organism evidence="2 3">
    <name type="scientific">Colletotrichum sidae</name>
    <dbReference type="NCBI Taxonomy" id="1347389"/>
    <lineage>
        <taxon>Eukaryota</taxon>
        <taxon>Fungi</taxon>
        <taxon>Dikarya</taxon>
        <taxon>Ascomycota</taxon>
        <taxon>Pezizomycotina</taxon>
        <taxon>Sordariomycetes</taxon>
        <taxon>Hypocreomycetidae</taxon>
        <taxon>Glomerellales</taxon>
        <taxon>Glomerellaceae</taxon>
        <taxon>Colletotrichum</taxon>
        <taxon>Colletotrichum orbiculare species complex</taxon>
    </lineage>
</organism>
<accession>A0A4R8T3C5</accession>